<dbReference type="EMBL" id="JAHRIM010070098">
    <property type="protein sequence ID" value="MEQ2272482.1"/>
    <property type="molecule type" value="Genomic_DNA"/>
</dbReference>
<dbReference type="Pfam" id="PF00047">
    <property type="entry name" value="ig"/>
    <property type="match status" value="1"/>
</dbReference>
<proteinExistence type="predicted"/>
<feature type="domain" description="Ig-like" evidence="4">
    <location>
        <begin position="147"/>
        <end position="231"/>
    </location>
</feature>
<comment type="caution">
    <text evidence="6">The sequence shown here is derived from an EMBL/GenBank/DDBJ whole genome shotgun (WGS) entry which is preliminary data.</text>
</comment>
<dbReference type="InterPro" id="IPR003599">
    <property type="entry name" value="Ig_sub"/>
</dbReference>
<evidence type="ECO:0000259" key="5">
    <source>
        <dbReference type="PROSITE" id="PS50853"/>
    </source>
</evidence>
<dbReference type="SMART" id="SM00408">
    <property type="entry name" value="IGc2"/>
    <property type="match status" value="2"/>
</dbReference>
<dbReference type="Pfam" id="PF07679">
    <property type="entry name" value="I-set"/>
    <property type="match status" value="1"/>
</dbReference>
<keyword evidence="7" id="KW-1185">Reference proteome</keyword>
<evidence type="ECO:0000259" key="4">
    <source>
        <dbReference type="PROSITE" id="PS50835"/>
    </source>
</evidence>
<dbReference type="SUPFAM" id="SSF48726">
    <property type="entry name" value="Immunoglobulin"/>
    <property type="match status" value="3"/>
</dbReference>
<dbReference type="PANTHER" id="PTHR10075:SF100">
    <property type="entry name" value="FASCICLIN-2"/>
    <property type="match status" value="1"/>
</dbReference>
<dbReference type="PROSITE" id="PS50835">
    <property type="entry name" value="IG_LIKE"/>
    <property type="match status" value="3"/>
</dbReference>
<sequence>MTWFREGEELDDEDIVSKVDYTTSKLLIRKASLSDVGTYTCKFESEDGHKVEAEFVLYIYKGPSFHDTTIYHEFLEGADGVVLCMVTGQPAVDVQWLKDKEPIPSTHRSQLTIRSVVRADYGEYVCTAKNKIAESSATFMLHVFEPPEVFISGDQHSVNVGERVAVSCNVTGYPQPDLHWLNKQNGQELDMAGRIHVLDGLLEIKDVIPADGGLYSCMAVSTSGNASRDVSIHTQPGPPHYLTVTPGPTSVLFTLKTFPINGGTPIKSFVLQWRKNAIEKWEETIVAASDVLAITDLRPYTKYTVRMAALNNVGRGQFSIENTVRTEGKREPDSPAISTDQAKVEGNSFSVPLEQSDNGGSPLLHLNVKYKEEAEKSEWHKMQLPSDAKSVNLKDLTFGSDYHLEVEAVNSNGSSIPATFNFTVPEQPVSSRMTKGTVAGIVMLIFLVVFLAVDATCCYRNRCGLLMAVAGKLSRWKDPGLKKVEEGEGTTNGDVTLKAISKPRRSIQQSGVQTISKEAGHLTEVTCDKAPLTKNEKLHPTTDA</sequence>
<dbReference type="SUPFAM" id="SSF49265">
    <property type="entry name" value="Fibronectin type III"/>
    <property type="match status" value="1"/>
</dbReference>
<evidence type="ECO:0000313" key="7">
    <source>
        <dbReference type="Proteomes" id="UP001444071"/>
    </source>
</evidence>
<keyword evidence="2" id="KW-0393">Immunoglobulin domain</keyword>
<feature type="domain" description="Ig-like" evidence="4">
    <location>
        <begin position="63"/>
        <end position="138"/>
    </location>
</feature>
<evidence type="ECO:0000256" key="2">
    <source>
        <dbReference type="ARBA" id="ARBA00023319"/>
    </source>
</evidence>
<evidence type="ECO:0000256" key="1">
    <source>
        <dbReference type="ARBA" id="ARBA00022737"/>
    </source>
</evidence>
<organism evidence="6 7">
    <name type="scientific">Xenotaenia resolanae</name>
    <dbReference type="NCBI Taxonomy" id="208358"/>
    <lineage>
        <taxon>Eukaryota</taxon>
        <taxon>Metazoa</taxon>
        <taxon>Chordata</taxon>
        <taxon>Craniata</taxon>
        <taxon>Vertebrata</taxon>
        <taxon>Euteleostomi</taxon>
        <taxon>Actinopterygii</taxon>
        <taxon>Neopterygii</taxon>
        <taxon>Teleostei</taxon>
        <taxon>Neoteleostei</taxon>
        <taxon>Acanthomorphata</taxon>
        <taxon>Ovalentaria</taxon>
        <taxon>Atherinomorphae</taxon>
        <taxon>Cyprinodontiformes</taxon>
        <taxon>Goodeidae</taxon>
        <taxon>Xenotaenia</taxon>
    </lineage>
</organism>
<dbReference type="CDD" id="cd00096">
    <property type="entry name" value="Ig"/>
    <property type="match status" value="2"/>
</dbReference>
<reference evidence="6 7" key="1">
    <citation type="submission" date="2021-06" db="EMBL/GenBank/DDBJ databases">
        <authorList>
            <person name="Palmer J.M."/>
        </authorList>
    </citation>
    <scope>NUCLEOTIDE SEQUENCE [LARGE SCALE GENOMIC DNA]</scope>
    <source>
        <strain evidence="6 7">XR_2019</strain>
        <tissue evidence="6">Muscle</tissue>
    </source>
</reference>
<dbReference type="InterPro" id="IPR036116">
    <property type="entry name" value="FN3_sf"/>
</dbReference>
<dbReference type="InterPro" id="IPR003598">
    <property type="entry name" value="Ig_sub2"/>
</dbReference>
<evidence type="ECO:0000256" key="3">
    <source>
        <dbReference type="SAM" id="Phobius"/>
    </source>
</evidence>
<dbReference type="InterPro" id="IPR007110">
    <property type="entry name" value="Ig-like_dom"/>
</dbReference>
<keyword evidence="3" id="KW-0812">Transmembrane</keyword>
<dbReference type="InterPro" id="IPR013098">
    <property type="entry name" value="Ig_I-set"/>
</dbReference>
<dbReference type="InterPro" id="IPR013783">
    <property type="entry name" value="Ig-like_fold"/>
</dbReference>
<dbReference type="Pfam" id="PF13927">
    <property type="entry name" value="Ig_3"/>
    <property type="match status" value="1"/>
</dbReference>
<dbReference type="Gene3D" id="2.60.40.10">
    <property type="entry name" value="Immunoglobulins"/>
    <property type="match status" value="5"/>
</dbReference>
<dbReference type="SMART" id="SM00409">
    <property type="entry name" value="IG"/>
    <property type="match status" value="3"/>
</dbReference>
<name>A0ABV0WVN5_9TELE</name>
<dbReference type="Pfam" id="PF00041">
    <property type="entry name" value="fn3"/>
    <property type="match status" value="2"/>
</dbReference>
<feature type="transmembrane region" description="Helical" evidence="3">
    <location>
        <begin position="438"/>
        <end position="459"/>
    </location>
</feature>
<keyword evidence="3" id="KW-0472">Membrane</keyword>
<accession>A0ABV0WVN5</accession>
<evidence type="ECO:0000313" key="6">
    <source>
        <dbReference type="EMBL" id="MEQ2272482.1"/>
    </source>
</evidence>
<dbReference type="InterPro" id="IPR003961">
    <property type="entry name" value="FN3_dom"/>
</dbReference>
<dbReference type="PANTHER" id="PTHR10075">
    <property type="entry name" value="BASIGIN RELATED"/>
    <property type="match status" value="1"/>
</dbReference>
<keyword evidence="3" id="KW-1133">Transmembrane helix</keyword>
<dbReference type="InterPro" id="IPR036179">
    <property type="entry name" value="Ig-like_dom_sf"/>
</dbReference>
<dbReference type="InterPro" id="IPR013151">
    <property type="entry name" value="Immunoglobulin_dom"/>
</dbReference>
<evidence type="ECO:0008006" key="8">
    <source>
        <dbReference type="Google" id="ProtNLM"/>
    </source>
</evidence>
<protein>
    <recommendedName>
        <fullName evidence="8">Neural cell adhesion molecule 1-like</fullName>
    </recommendedName>
</protein>
<feature type="domain" description="Fibronectin type-III" evidence="5">
    <location>
        <begin position="331"/>
        <end position="426"/>
    </location>
</feature>
<dbReference type="CDD" id="cd00063">
    <property type="entry name" value="FN3"/>
    <property type="match status" value="2"/>
</dbReference>
<feature type="domain" description="Fibronectin type-III" evidence="5">
    <location>
        <begin position="235"/>
        <end position="329"/>
    </location>
</feature>
<keyword evidence="1" id="KW-0677">Repeat</keyword>
<feature type="domain" description="Ig-like" evidence="4">
    <location>
        <begin position="1"/>
        <end position="56"/>
    </location>
</feature>
<gene>
    <name evidence="6" type="ORF">XENORESO_012355</name>
</gene>
<dbReference type="Proteomes" id="UP001444071">
    <property type="component" value="Unassembled WGS sequence"/>
</dbReference>
<dbReference type="PROSITE" id="PS50853">
    <property type="entry name" value="FN3"/>
    <property type="match status" value="2"/>
</dbReference>
<dbReference type="SMART" id="SM00060">
    <property type="entry name" value="FN3"/>
    <property type="match status" value="2"/>
</dbReference>